<feature type="region of interest" description="Disordered" evidence="1">
    <location>
        <begin position="202"/>
        <end position="252"/>
    </location>
</feature>
<evidence type="ECO:0000256" key="1">
    <source>
        <dbReference type="SAM" id="MobiDB-lite"/>
    </source>
</evidence>
<feature type="domain" description="E1A-binding protein p400 N-terminal" evidence="2">
    <location>
        <begin position="50"/>
        <end position="403"/>
    </location>
</feature>
<dbReference type="PANTHER" id="PTHR46459">
    <property type="entry name" value="E1A-BINDING PROTEIN P400-RELATED"/>
    <property type="match status" value="1"/>
</dbReference>
<organism evidence="3 4">
    <name type="scientific">Pan troglodytes</name>
    <name type="common">Chimpanzee</name>
    <dbReference type="NCBI Taxonomy" id="9598"/>
    <lineage>
        <taxon>Eukaryota</taxon>
        <taxon>Metazoa</taxon>
        <taxon>Chordata</taxon>
        <taxon>Craniata</taxon>
        <taxon>Vertebrata</taxon>
        <taxon>Euteleostomi</taxon>
        <taxon>Mammalia</taxon>
        <taxon>Eutheria</taxon>
        <taxon>Euarchontoglires</taxon>
        <taxon>Primates</taxon>
        <taxon>Haplorrhini</taxon>
        <taxon>Catarrhini</taxon>
        <taxon>Hominidae</taxon>
        <taxon>Pan</taxon>
    </lineage>
</organism>
<proteinExistence type="predicted"/>
<feature type="region of interest" description="Disordered" evidence="1">
    <location>
        <begin position="130"/>
        <end position="181"/>
    </location>
</feature>
<dbReference type="FunCoup" id="H2Q779">
    <property type="interactions" value="30"/>
</dbReference>
<accession>H2Q779</accession>
<dbReference type="Proteomes" id="UP000002277">
    <property type="component" value="Chromosome 12"/>
</dbReference>
<reference evidence="3 4" key="1">
    <citation type="journal article" date="2005" name="Nature">
        <title>Initial sequence of the chimpanzee genome and comparison with the human genome.</title>
        <authorList>
            <consortium name="Chimpanzee sequencing and analysis consortium"/>
        </authorList>
    </citation>
    <scope>NUCLEOTIDE SEQUENCE [LARGE SCALE GENOMIC DNA]</scope>
</reference>
<evidence type="ECO:0000259" key="2">
    <source>
        <dbReference type="Pfam" id="PF15790"/>
    </source>
</evidence>
<feature type="region of interest" description="Disordered" evidence="1">
    <location>
        <begin position="1"/>
        <end position="74"/>
    </location>
</feature>
<feature type="compositionally biased region" description="Low complexity" evidence="1">
    <location>
        <begin position="157"/>
        <end position="176"/>
    </location>
</feature>
<dbReference type="OMA" id="QWPRACP"/>
<feature type="compositionally biased region" description="Low complexity" evidence="1">
    <location>
        <begin position="31"/>
        <end position="57"/>
    </location>
</feature>
<sequence length="419" mass="44702">MQHVSSSQSSQRHVQWPGACPSAGEEQPACSQPSLPLTLPSPSHQLQQLMVQTQSPTQPSPGPGQALQNVRAGAPGPGLGLCSSSPTGGFMDASVLVRQISLSPSSGGHFVFQDGSGLTQYAREAQVQLQHPGTPITVRERRPSQPHTQSGGTIHHLGPQSPAAAGGAGLQPLASPSHITTANLPPQISSIIQGQLVQQQQVLQGPPLPRPLGFERTPGVLLPGAGGAAGFGMTSPPPPTSPSRTAVPPGLSSLPLMSVGNAGMKKAPKKLEEIPPASPEMAQMRKQCLDYHYQEMQALKEVFKEYLIELFFLQHFQGNMMDFLAFKERLYGPLQAYLRQNDLDIEEEEEEHFEVINDEVKVVARKHGQPGTPVAIATQLPPRTSGAFPAQQQPLQVLSDGSTVQLPRLSSLGFEDSMC</sequence>
<name>H2Q779_PANTR</name>
<protein>
    <recommendedName>
        <fullName evidence="2">E1A-binding protein p400 N-terminal domain-containing protein</fullName>
    </recommendedName>
</protein>
<dbReference type="PANTHER" id="PTHR46459:SF1">
    <property type="entry name" value="E1A-BINDING PROTEIN P400"/>
    <property type="match status" value="1"/>
</dbReference>
<feature type="compositionally biased region" description="Low complexity" evidence="1">
    <location>
        <begin position="1"/>
        <end position="15"/>
    </location>
</feature>
<dbReference type="InParanoid" id="H2Q779"/>
<dbReference type="Ensembl" id="ENSPTRT00000010378.5">
    <property type="protein sequence ID" value="ENSPTRP00000009603.5"/>
    <property type="gene ID" value="ENSPTRG00000005645.6"/>
</dbReference>
<dbReference type="GeneTree" id="ENSGT00940000154764"/>
<reference evidence="3" key="2">
    <citation type="submission" date="2025-08" db="UniProtKB">
        <authorList>
            <consortium name="Ensembl"/>
        </authorList>
    </citation>
    <scope>IDENTIFICATION</scope>
</reference>
<dbReference type="EMBL" id="AACZ04059963">
    <property type="status" value="NOT_ANNOTATED_CDS"/>
    <property type="molecule type" value="Genomic_DNA"/>
</dbReference>
<keyword evidence="4" id="KW-1185">Reference proteome</keyword>
<dbReference type="AlphaFoldDB" id="H2Q779"/>
<evidence type="ECO:0000313" key="3">
    <source>
        <dbReference type="Ensembl" id="ENSPTRP00000009603.5"/>
    </source>
</evidence>
<dbReference type="Pfam" id="PF15790">
    <property type="entry name" value="EP400_N"/>
    <property type="match status" value="1"/>
</dbReference>
<dbReference type="Bgee" id="ENSPTRG00000005645">
    <property type="expression patterns" value="Expressed in testis and 18 other cell types or tissues"/>
</dbReference>
<dbReference type="HOGENOM" id="CLU_016597_0_0_1"/>
<dbReference type="eggNOG" id="KOG0391">
    <property type="taxonomic scope" value="Eukaryota"/>
</dbReference>
<reference evidence="3" key="3">
    <citation type="submission" date="2025-09" db="UniProtKB">
        <authorList>
            <consortium name="Ensembl"/>
        </authorList>
    </citation>
    <scope>IDENTIFICATION</scope>
</reference>
<dbReference type="InterPro" id="IPR031575">
    <property type="entry name" value="EP400_N"/>
</dbReference>
<evidence type="ECO:0000313" key="4">
    <source>
        <dbReference type="Proteomes" id="UP000002277"/>
    </source>
</evidence>